<dbReference type="AlphaFoldDB" id="A0A0E0LLN1"/>
<feature type="region of interest" description="Disordered" evidence="1">
    <location>
        <begin position="329"/>
        <end position="355"/>
    </location>
</feature>
<evidence type="ECO:0000256" key="1">
    <source>
        <dbReference type="SAM" id="MobiDB-lite"/>
    </source>
</evidence>
<organism evidence="2">
    <name type="scientific">Oryza punctata</name>
    <name type="common">Red rice</name>
    <dbReference type="NCBI Taxonomy" id="4537"/>
    <lineage>
        <taxon>Eukaryota</taxon>
        <taxon>Viridiplantae</taxon>
        <taxon>Streptophyta</taxon>
        <taxon>Embryophyta</taxon>
        <taxon>Tracheophyta</taxon>
        <taxon>Spermatophyta</taxon>
        <taxon>Magnoliopsida</taxon>
        <taxon>Liliopsida</taxon>
        <taxon>Poales</taxon>
        <taxon>Poaceae</taxon>
        <taxon>BOP clade</taxon>
        <taxon>Oryzoideae</taxon>
        <taxon>Oryzeae</taxon>
        <taxon>Oryzinae</taxon>
        <taxon>Oryza</taxon>
    </lineage>
</organism>
<dbReference type="HOGENOM" id="CLU_781637_0_0_1"/>
<accession>A0A0E0LLN1</accession>
<keyword evidence="3" id="KW-1185">Reference proteome</keyword>
<dbReference type="Gramene" id="OPUNC07G16000.1">
    <property type="protein sequence ID" value="OPUNC07G16000.1"/>
    <property type="gene ID" value="OPUNC07G16000"/>
</dbReference>
<feature type="compositionally biased region" description="Low complexity" evidence="1">
    <location>
        <begin position="329"/>
        <end position="338"/>
    </location>
</feature>
<evidence type="ECO:0000313" key="3">
    <source>
        <dbReference type="Proteomes" id="UP000026962"/>
    </source>
</evidence>
<name>A0A0E0LLN1_ORYPU</name>
<reference evidence="2" key="1">
    <citation type="submission" date="2015-04" db="UniProtKB">
        <authorList>
            <consortium name="EnsemblPlants"/>
        </authorList>
    </citation>
    <scope>IDENTIFICATION</scope>
</reference>
<reference evidence="2" key="2">
    <citation type="submission" date="2018-05" db="EMBL/GenBank/DDBJ databases">
        <title>OpunRS2 (Oryza punctata Reference Sequence Version 2).</title>
        <authorList>
            <person name="Zhang J."/>
            <person name="Kudrna D."/>
            <person name="Lee S."/>
            <person name="Talag J."/>
            <person name="Welchert J."/>
            <person name="Wing R.A."/>
        </authorList>
    </citation>
    <scope>NUCLEOTIDE SEQUENCE [LARGE SCALE GENOMIC DNA]</scope>
</reference>
<dbReference type="EnsemblPlants" id="OPUNC07G16000.1">
    <property type="protein sequence ID" value="OPUNC07G16000.1"/>
    <property type="gene ID" value="OPUNC07G16000"/>
</dbReference>
<protein>
    <submittedName>
        <fullName evidence="2">Uncharacterized protein</fullName>
    </submittedName>
</protein>
<sequence>MNGTVQGNVLFLSTSSSSILVSVKNCVSVSYRSVHHTPRMAAPIWVVLILLCLPEMIPSRQFMHCSGGMPCMHCTSPYNVCPVSSNLCFPTAYLSARLTAASVSARSTLVTRSSNCLATEAVTAFSALWHICEAGDKILVGEVYLGLVLVVVVGHLLVHGLGRNWVSVSYRSEHLTPWIAPPIVPPPIFRRLSATTPWRQVRQRSGGMSRVHCASPYTVRTVRSLSLDSHGASSAAYLSGCLAVASASALRSSPTTSSNRSASAAGTVGDVDPFRRVAEVGEEVLVGEAEVVQLVVERHVPAERARGGAGAGAVDDAVECLPEAPAAVGAGGVSSAEHGAVDPVDARAGGAGSRV</sequence>
<dbReference type="Proteomes" id="UP000026962">
    <property type="component" value="Chromosome 7"/>
</dbReference>
<proteinExistence type="predicted"/>
<evidence type="ECO:0000313" key="2">
    <source>
        <dbReference type="EnsemblPlants" id="OPUNC07G16000.1"/>
    </source>
</evidence>